<protein>
    <submittedName>
        <fullName evidence="3">Uncharacterized protein</fullName>
    </submittedName>
</protein>
<keyword evidence="1" id="KW-1133">Transmembrane helix</keyword>
<accession>A0A1I7WW30</accession>
<organism evidence="2 3">
    <name type="scientific">Heterorhabditis bacteriophora</name>
    <name type="common">Entomopathogenic nematode worm</name>
    <dbReference type="NCBI Taxonomy" id="37862"/>
    <lineage>
        <taxon>Eukaryota</taxon>
        <taxon>Metazoa</taxon>
        <taxon>Ecdysozoa</taxon>
        <taxon>Nematoda</taxon>
        <taxon>Chromadorea</taxon>
        <taxon>Rhabditida</taxon>
        <taxon>Rhabditina</taxon>
        <taxon>Rhabditomorpha</taxon>
        <taxon>Strongyloidea</taxon>
        <taxon>Heterorhabditidae</taxon>
        <taxon>Heterorhabditis</taxon>
    </lineage>
</organism>
<evidence type="ECO:0000313" key="2">
    <source>
        <dbReference type="Proteomes" id="UP000095283"/>
    </source>
</evidence>
<proteinExistence type="predicted"/>
<feature type="transmembrane region" description="Helical" evidence="1">
    <location>
        <begin position="45"/>
        <end position="70"/>
    </location>
</feature>
<keyword evidence="1" id="KW-0472">Membrane</keyword>
<reference evidence="3" key="1">
    <citation type="submission" date="2016-11" db="UniProtKB">
        <authorList>
            <consortium name="WormBaseParasite"/>
        </authorList>
    </citation>
    <scope>IDENTIFICATION</scope>
</reference>
<evidence type="ECO:0000313" key="3">
    <source>
        <dbReference type="WBParaSite" id="Hba_09430"/>
    </source>
</evidence>
<keyword evidence="1" id="KW-0812">Transmembrane</keyword>
<dbReference type="WBParaSite" id="Hba_09430">
    <property type="protein sequence ID" value="Hba_09430"/>
    <property type="gene ID" value="Hba_09430"/>
</dbReference>
<keyword evidence="2" id="KW-1185">Reference proteome</keyword>
<dbReference type="AlphaFoldDB" id="A0A1I7WW30"/>
<dbReference type="Proteomes" id="UP000095283">
    <property type="component" value="Unplaced"/>
</dbReference>
<sequence length="116" mass="13926">MFILKHFSRYSFIFSNIFRRLRKLWCPRSSKEGMFRAQVSFSKHLIYNSLFTGGMDIILTLIKISLIFTFFNTQHILYRVSHVTLFLLQVIKKYEQLEELKRYFHCIQLGGLGMFS</sequence>
<evidence type="ECO:0000256" key="1">
    <source>
        <dbReference type="SAM" id="Phobius"/>
    </source>
</evidence>
<name>A0A1I7WW30_HETBA</name>